<feature type="region of interest" description="Disordered" evidence="5">
    <location>
        <begin position="47"/>
        <end position="74"/>
    </location>
</feature>
<dbReference type="Gene3D" id="4.10.640.10">
    <property type="entry name" value="Ribosomal protein S18"/>
    <property type="match status" value="1"/>
</dbReference>
<dbReference type="PANTHER" id="PTHR13479">
    <property type="entry name" value="30S RIBOSOMAL PROTEIN S18"/>
    <property type="match status" value="1"/>
</dbReference>
<comment type="similarity">
    <text evidence="1">Belongs to the bacterial ribosomal protein bS18 family.</text>
</comment>
<keyword evidence="7" id="KW-1185">Reference proteome</keyword>
<dbReference type="Proteomes" id="UP000503462">
    <property type="component" value="Chromosome 1"/>
</dbReference>
<evidence type="ECO:0000256" key="2">
    <source>
        <dbReference type="ARBA" id="ARBA00022980"/>
    </source>
</evidence>
<evidence type="ECO:0000256" key="3">
    <source>
        <dbReference type="ARBA" id="ARBA00023274"/>
    </source>
</evidence>
<proteinExistence type="inferred from homology"/>
<keyword evidence="3" id="KW-0687">Ribonucleoprotein</keyword>
<dbReference type="Pfam" id="PF01084">
    <property type="entry name" value="Ribosomal_S18"/>
    <property type="match status" value="1"/>
</dbReference>
<evidence type="ECO:0000256" key="4">
    <source>
        <dbReference type="ARBA" id="ARBA00035264"/>
    </source>
</evidence>
<dbReference type="GO" id="GO:0070181">
    <property type="term" value="F:small ribosomal subunit rRNA binding"/>
    <property type="evidence" value="ECO:0007669"/>
    <property type="project" value="TreeGrafter"/>
</dbReference>
<accession>A0A6H0XMV4</accession>
<dbReference type="SUPFAM" id="SSF46911">
    <property type="entry name" value="Ribosomal protein S18"/>
    <property type="match status" value="1"/>
</dbReference>
<evidence type="ECO:0000313" key="7">
    <source>
        <dbReference type="Proteomes" id="UP000503462"/>
    </source>
</evidence>
<dbReference type="GO" id="GO:0005763">
    <property type="term" value="C:mitochondrial small ribosomal subunit"/>
    <property type="evidence" value="ECO:0007669"/>
    <property type="project" value="TreeGrafter"/>
</dbReference>
<name>A0A6H0XMV4_9PEZI</name>
<dbReference type="AlphaFoldDB" id="A0A6H0XMV4"/>
<dbReference type="InterPro" id="IPR001648">
    <property type="entry name" value="Ribosomal_bS18"/>
</dbReference>
<dbReference type="GO" id="GO:0032543">
    <property type="term" value="P:mitochondrial translation"/>
    <property type="evidence" value="ECO:0007669"/>
    <property type="project" value="TreeGrafter"/>
</dbReference>
<protein>
    <recommendedName>
        <fullName evidence="4">Small ribosomal subunit protein bS18m</fullName>
    </recommendedName>
</protein>
<organism evidence="6 7">
    <name type="scientific">Peltaster fructicola</name>
    <dbReference type="NCBI Taxonomy" id="286661"/>
    <lineage>
        <taxon>Eukaryota</taxon>
        <taxon>Fungi</taxon>
        <taxon>Dikarya</taxon>
        <taxon>Ascomycota</taxon>
        <taxon>Pezizomycotina</taxon>
        <taxon>Dothideomycetes</taxon>
        <taxon>Dothideomycetes incertae sedis</taxon>
        <taxon>Peltaster</taxon>
    </lineage>
</organism>
<sequence length="247" mass="28413">MSSCQPLRRLAFRPLSSRWQCRFASNVQRPTSTRESAAGGLVNDLLRSPGRQQQQQRPTAFAERTARAQPGPRREPAQFLAMAESSVMSRVEAKAKEREAERLEALRQPFTRSELERQASRRWQVGEVYAPHDLTGVEMAKWKKLTPPRRSGADAFDQLGINPLREYKVCVTDLVLGYADELLQNFSMLAEFVTETGRIRTRKETGLRPVNQRRVARAIRRAMGIGLMPKTYKHPELLKREAERRRR</sequence>
<dbReference type="OrthoDB" id="21463at2759"/>
<dbReference type="EMBL" id="CP051139">
    <property type="protein sequence ID" value="QIW95964.1"/>
    <property type="molecule type" value="Genomic_DNA"/>
</dbReference>
<dbReference type="PANTHER" id="PTHR13479:SF40">
    <property type="entry name" value="SMALL RIBOSOMAL SUBUNIT PROTEIN BS18M"/>
    <property type="match status" value="1"/>
</dbReference>
<evidence type="ECO:0000256" key="5">
    <source>
        <dbReference type="SAM" id="MobiDB-lite"/>
    </source>
</evidence>
<evidence type="ECO:0000256" key="1">
    <source>
        <dbReference type="ARBA" id="ARBA00005589"/>
    </source>
</evidence>
<dbReference type="InterPro" id="IPR036870">
    <property type="entry name" value="Ribosomal_bS18_sf"/>
</dbReference>
<reference evidence="6 7" key="1">
    <citation type="journal article" date="2016" name="Sci. Rep.">
        <title>Peltaster fructicola genome reveals evolution from an invasive phytopathogen to an ectophytic parasite.</title>
        <authorList>
            <person name="Xu C."/>
            <person name="Chen H."/>
            <person name="Gleason M.L."/>
            <person name="Xu J.R."/>
            <person name="Liu H."/>
            <person name="Zhang R."/>
            <person name="Sun G."/>
        </authorList>
    </citation>
    <scope>NUCLEOTIDE SEQUENCE [LARGE SCALE GENOMIC DNA]</scope>
    <source>
        <strain evidence="6 7">LNHT1506</strain>
    </source>
</reference>
<gene>
    <name evidence="6" type="ORF">AMS68_001482</name>
</gene>
<evidence type="ECO:0000313" key="6">
    <source>
        <dbReference type="EMBL" id="QIW95964.1"/>
    </source>
</evidence>
<keyword evidence="2" id="KW-0689">Ribosomal protein</keyword>
<dbReference type="GO" id="GO:0003735">
    <property type="term" value="F:structural constituent of ribosome"/>
    <property type="evidence" value="ECO:0007669"/>
    <property type="project" value="InterPro"/>
</dbReference>